<organism evidence="1 2">
    <name type="scientific">Antrodiella citrinella</name>
    <dbReference type="NCBI Taxonomy" id="2447956"/>
    <lineage>
        <taxon>Eukaryota</taxon>
        <taxon>Fungi</taxon>
        <taxon>Dikarya</taxon>
        <taxon>Basidiomycota</taxon>
        <taxon>Agaricomycotina</taxon>
        <taxon>Agaricomycetes</taxon>
        <taxon>Polyporales</taxon>
        <taxon>Steccherinaceae</taxon>
        <taxon>Antrodiella</taxon>
    </lineage>
</organism>
<keyword evidence="2" id="KW-1185">Reference proteome</keyword>
<protein>
    <submittedName>
        <fullName evidence="1">Uncharacterized protein</fullName>
    </submittedName>
</protein>
<name>A0A4S4MW03_9APHY</name>
<comment type="caution">
    <text evidence="1">The sequence shown here is derived from an EMBL/GenBank/DDBJ whole genome shotgun (WGS) entry which is preliminary data.</text>
</comment>
<sequence>MLSSAGATFVYTPTSSPRPPTQIVVKVPDTSANNWSLHASSLWTSSISLADHIDDVHIPELLQLEVASVQVPERSGHPLRVLELGAGAGIPAIYVAALYGAEVQVTASDYPDPGLIRTLEENVKRNNVGNNCKVVPYAWGTDPTCLLRSFTPNALARDQDRFDLVLAADTLWNADSHRPFLETLTATLRRTTHARVHLVAGLHTGRYTLRSFMDLLPSHGLDIDSLGEWNGDGRTSREWYLHRGDEGEDERERRRWVLWMSLKWGAEQRQE</sequence>
<evidence type="ECO:0000313" key="2">
    <source>
        <dbReference type="Proteomes" id="UP000308730"/>
    </source>
</evidence>
<dbReference type="Pfam" id="PF10294">
    <property type="entry name" value="Methyltransf_16"/>
    <property type="match status" value="1"/>
</dbReference>
<dbReference type="Gene3D" id="3.40.50.150">
    <property type="entry name" value="Vaccinia Virus protein VP39"/>
    <property type="match status" value="1"/>
</dbReference>
<dbReference type="SUPFAM" id="SSF53335">
    <property type="entry name" value="S-adenosyl-L-methionine-dependent methyltransferases"/>
    <property type="match status" value="1"/>
</dbReference>
<dbReference type="EMBL" id="SGPM01000094">
    <property type="protein sequence ID" value="THH30105.1"/>
    <property type="molecule type" value="Genomic_DNA"/>
</dbReference>
<dbReference type="InterPro" id="IPR019410">
    <property type="entry name" value="Methyltransf_16"/>
</dbReference>
<dbReference type="CDD" id="cd02440">
    <property type="entry name" value="AdoMet_MTases"/>
    <property type="match status" value="1"/>
</dbReference>
<dbReference type="Proteomes" id="UP000308730">
    <property type="component" value="Unassembled WGS sequence"/>
</dbReference>
<reference evidence="1 2" key="1">
    <citation type="submission" date="2019-02" db="EMBL/GenBank/DDBJ databases">
        <title>Genome sequencing of the rare red list fungi Antrodiella citrinella (Flaviporus citrinellus).</title>
        <authorList>
            <person name="Buettner E."/>
            <person name="Kellner H."/>
        </authorList>
    </citation>
    <scope>NUCLEOTIDE SEQUENCE [LARGE SCALE GENOMIC DNA]</scope>
    <source>
        <strain evidence="1 2">DSM 108506</strain>
    </source>
</reference>
<dbReference type="GO" id="GO:0005737">
    <property type="term" value="C:cytoplasm"/>
    <property type="evidence" value="ECO:0007669"/>
    <property type="project" value="TreeGrafter"/>
</dbReference>
<dbReference type="OrthoDB" id="407325at2759"/>
<proteinExistence type="predicted"/>
<evidence type="ECO:0000313" key="1">
    <source>
        <dbReference type="EMBL" id="THH30105.1"/>
    </source>
</evidence>
<dbReference type="InterPro" id="IPR029063">
    <property type="entry name" value="SAM-dependent_MTases_sf"/>
</dbReference>
<accession>A0A4S4MW03</accession>
<dbReference type="PANTHER" id="PTHR14614">
    <property type="entry name" value="HEPATOCELLULAR CARCINOMA-ASSOCIATED ANTIGEN"/>
    <property type="match status" value="1"/>
</dbReference>
<dbReference type="AlphaFoldDB" id="A0A4S4MW03"/>
<dbReference type="PANTHER" id="PTHR14614:SF104">
    <property type="entry name" value="N-METHYLTRANSFERASE, PUTATIVE (AFU_ORTHOLOGUE AFUA_1G17750)-RELATED"/>
    <property type="match status" value="1"/>
</dbReference>
<gene>
    <name evidence="1" type="ORF">EUX98_g4086</name>
</gene>
<dbReference type="GO" id="GO:0008757">
    <property type="term" value="F:S-adenosylmethionine-dependent methyltransferase activity"/>
    <property type="evidence" value="ECO:0007669"/>
    <property type="project" value="UniProtKB-ARBA"/>
</dbReference>